<keyword evidence="1" id="KW-1133">Transmembrane helix</keyword>
<evidence type="ECO:0000256" key="1">
    <source>
        <dbReference type="SAM" id="Phobius"/>
    </source>
</evidence>
<dbReference type="InterPro" id="IPR023804">
    <property type="entry name" value="DUF3792_TM"/>
</dbReference>
<keyword evidence="1" id="KW-0472">Membrane</keyword>
<proteinExistence type="predicted"/>
<name>A0A923RT93_9FIRM</name>
<keyword evidence="1" id="KW-0812">Transmembrane</keyword>
<comment type="caution">
    <text evidence="2">The sequence shown here is derived from an EMBL/GenBank/DDBJ whole genome shotgun (WGS) entry which is preliminary data.</text>
</comment>
<evidence type="ECO:0000313" key="3">
    <source>
        <dbReference type="Proteomes" id="UP000606720"/>
    </source>
</evidence>
<dbReference type="Pfam" id="PF12670">
    <property type="entry name" value="DUF3792"/>
    <property type="match status" value="1"/>
</dbReference>
<dbReference type="NCBIfam" id="TIGR04086">
    <property type="entry name" value="TIGR04086_membr"/>
    <property type="match status" value="1"/>
</dbReference>
<evidence type="ECO:0000313" key="2">
    <source>
        <dbReference type="EMBL" id="MBC5714457.1"/>
    </source>
</evidence>
<accession>A0A923RT93</accession>
<dbReference type="RefSeq" id="WP_178051757.1">
    <property type="nucleotide sequence ID" value="NZ_JACOPH010000007.1"/>
</dbReference>
<feature type="transmembrane region" description="Helical" evidence="1">
    <location>
        <begin position="14"/>
        <end position="36"/>
    </location>
</feature>
<keyword evidence="3" id="KW-1185">Reference proteome</keyword>
<dbReference type="EMBL" id="JACOPH010000007">
    <property type="protein sequence ID" value="MBC5714457.1"/>
    <property type="molecule type" value="Genomic_DNA"/>
</dbReference>
<dbReference type="AlphaFoldDB" id="A0A923RT93"/>
<protein>
    <submittedName>
        <fullName evidence="2">TIGR04086 family membrane protein</fullName>
    </submittedName>
</protein>
<feature type="transmembrane region" description="Helical" evidence="1">
    <location>
        <begin position="48"/>
        <end position="66"/>
    </location>
</feature>
<feature type="transmembrane region" description="Helical" evidence="1">
    <location>
        <begin position="78"/>
        <end position="99"/>
    </location>
</feature>
<gene>
    <name evidence="2" type="ORF">H8S17_09580</name>
</gene>
<sequence length="124" mass="14019">MPDIKQQRTIIMDFVKILFLMYFVTFILLLLLAFVLFKMETSEIVCKVWLIAVYIISGLLGGFLIGKRTKNKKFLWGFFMGVVYFAILFIVSVILHRGITGDGMHMFTTFVLCTASATAGGMVS</sequence>
<organism evidence="2 3">
    <name type="scientific">Roseburia zhanii</name>
    <dbReference type="NCBI Taxonomy" id="2763064"/>
    <lineage>
        <taxon>Bacteria</taxon>
        <taxon>Bacillati</taxon>
        <taxon>Bacillota</taxon>
        <taxon>Clostridia</taxon>
        <taxon>Lachnospirales</taxon>
        <taxon>Lachnospiraceae</taxon>
        <taxon>Roseburia</taxon>
    </lineage>
</organism>
<dbReference type="Proteomes" id="UP000606720">
    <property type="component" value="Unassembled WGS sequence"/>
</dbReference>
<reference evidence="2" key="1">
    <citation type="submission" date="2020-08" db="EMBL/GenBank/DDBJ databases">
        <title>Genome public.</title>
        <authorList>
            <person name="Liu C."/>
            <person name="Sun Q."/>
        </authorList>
    </citation>
    <scope>NUCLEOTIDE SEQUENCE</scope>
    <source>
        <strain evidence="2">BX1005</strain>
    </source>
</reference>